<evidence type="ECO:0000256" key="1">
    <source>
        <dbReference type="SAM" id="Coils"/>
    </source>
</evidence>
<gene>
    <name evidence="4" type="ORF">AVDCRST_MAG64-2503</name>
</gene>
<feature type="coiled-coil region" evidence="1">
    <location>
        <begin position="135"/>
        <end position="162"/>
    </location>
</feature>
<proteinExistence type="predicted"/>
<feature type="compositionally biased region" description="Gly residues" evidence="2">
    <location>
        <begin position="91"/>
        <end position="105"/>
    </location>
</feature>
<evidence type="ECO:0000256" key="2">
    <source>
        <dbReference type="SAM" id="MobiDB-lite"/>
    </source>
</evidence>
<accession>A0A6J4PM35</accession>
<sequence>MNRRTFWTSTLAVALVAPLFVLAQDQGGGRPGGPGGPGGFNPEEMRKRMIERMQEELGATPDDMQVITPKLEKVFTARRDAGGFGMGMMFGGGRGGRGGGRGPGGPGGPPNQPETPVSKAAGELRTTLENKDAPAEEINAKLTALREARAKARADLETAQKDLVSVLSPRQEAVMVAMGMVD</sequence>
<feature type="region of interest" description="Disordered" evidence="2">
    <location>
        <begin position="91"/>
        <end position="118"/>
    </location>
</feature>
<reference evidence="4" key="1">
    <citation type="submission" date="2020-02" db="EMBL/GenBank/DDBJ databases">
        <authorList>
            <person name="Meier V. D."/>
        </authorList>
    </citation>
    <scope>NUCLEOTIDE SEQUENCE</scope>
    <source>
        <strain evidence="4">AVDCRST_MAG64</strain>
    </source>
</reference>
<dbReference type="AlphaFoldDB" id="A0A6J4PM35"/>
<evidence type="ECO:0000313" key="4">
    <source>
        <dbReference type="EMBL" id="CAA9414161.1"/>
    </source>
</evidence>
<keyword evidence="3" id="KW-0732">Signal</keyword>
<dbReference type="EMBL" id="CADCUQ010000556">
    <property type="protein sequence ID" value="CAA9414161.1"/>
    <property type="molecule type" value="Genomic_DNA"/>
</dbReference>
<organism evidence="4">
    <name type="scientific">uncultured Phycisphaerae bacterium</name>
    <dbReference type="NCBI Taxonomy" id="904963"/>
    <lineage>
        <taxon>Bacteria</taxon>
        <taxon>Pseudomonadati</taxon>
        <taxon>Planctomycetota</taxon>
        <taxon>Phycisphaerae</taxon>
        <taxon>environmental samples</taxon>
    </lineage>
</organism>
<protein>
    <recommendedName>
        <fullName evidence="5">Periplasmic heavy metal sensor</fullName>
    </recommendedName>
</protein>
<evidence type="ECO:0008006" key="5">
    <source>
        <dbReference type="Google" id="ProtNLM"/>
    </source>
</evidence>
<name>A0A6J4PM35_9BACT</name>
<evidence type="ECO:0000256" key="3">
    <source>
        <dbReference type="SAM" id="SignalP"/>
    </source>
</evidence>
<feature type="signal peptide" evidence="3">
    <location>
        <begin position="1"/>
        <end position="23"/>
    </location>
</feature>
<keyword evidence="1" id="KW-0175">Coiled coil</keyword>
<feature type="chain" id="PRO_5026842907" description="Periplasmic heavy metal sensor" evidence="3">
    <location>
        <begin position="24"/>
        <end position="182"/>
    </location>
</feature>